<dbReference type="InterPro" id="IPR045036">
    <property type="entry name" value="Spartin-like"/>
</dbReference>
<name>A0A9P5NCG2_GYMJU</name>
<keyword evidence="4" id="KW-1185">Reference proteome</keyword>
<reference evidence="3" key="1">
    <citation type="submission" date="2020-11" db="EMBL/GenBank/DDBJ databases">
        <authorList>
            <consortium name="DOE Joint Genome Institute"/>
            <person name="Ahrendt S."/>
            <person name="Riley R."/>
            <person name="Andreopoulos W."/>
            <person name="LaButti K."/>
            <person name="Pangilinan J."/>
            <person name="Ruiz-duenas F.J."/>
            <person name="Barrasa J.M."/>
            <person name="Sanchez-Garcia M."/>
            <person name="Camarero S."/>
            <person name="Miyauchi S."/>
            <person name="Serrano A."/>
            <person name="Linde D."/>
            <person name="Babiker R."/>
            <person name="Drula E."/>
            <person name="Ayuso-Fernandez I."/>
            <person name="Pacheco R."/>
            <person name="Padilla G."/>
            <person name="Ferreira P."/>
            <person name="Barriuso J."/>
            <person name="Kellner H."/>
            <person name="Castanera R."/>
            <person name="Alfaro M."/>
            <person name="Ramirez L."/>
            <person name="Pisabarro A.G."/>
            <person name="Kuo A."/>
            <person name="Tritt A."/>
            <person name="Lipzen A."/>
            <person name="He G."/>
            <person name="Yan M."/>
            <person name="Ng V."/>
            <person name="Cullen D."/>
            <person name="Martin F."/>
            <person name="Rosso M.-N."/>
            <person name="Henrissat B."/>
            <person name="Hibbett D."/>
            <person name="Martinez A.T."/>
            <person name="Grigoriev I.V."/>
        </authorList>
    </citation>
    <scope>NUCLEOTIDE SEQUENCE</scope>
    <source>
        <strain evidence="3">AH 44721</strain>
    </source>
</reference>
<evidence type="ECO:0000313" key="3">
    <source>
        <dbReference type="EMBL" id="KAF8881931.1"/>
    </source>
</evidence>
<sequence>MLDIPEAYLLISLPNATLTPSGSNTEMGDLKLECVSVPTPDSKESQDRNVYLILRVNATEMPVDPTTVVRRSENTGFRTYSFTGTQVHPIDLIVKVEAPNSNNEVLDKLEAFENILAQYVAEYHDLSCQAAHHGGCCAGDRDLRGRLVMINDDTGEVVGEVEDRFRIKEDPVMHEMGHENDPVIIEVPEESTRQADANALEAFARIVPPEQRNWITSSASVVSHAISMTTNLLLTTITSASSFYISHSTPSPHHSNAPSASTTPSAKKTRKGFATVHAMSGEAVKISTKTIGLIDKMIRRAMGVPASGPASSLAPNGPTPPPLPPRTPSPSRSSIAPPPYTPGDEKLSYLGDQKSSLSPRQLASPAPTTGAAPPLPPRSGTANKSYPVPTSASGPPSLPPRLKTRDHLLISADLILSTVDDSLRKVLDVSSEQVGRVVQHKYGSEAAQTSMLMTGTARNVGLVYIDMRGIGRRALLRRAGKEFVKARFTNKAPEPQAQGQQ</sequence>
<feature type="domain" description="Senescence" evidence="2">
    <location>
        <begin position="213"/>
        <end position="303"/>
    </location>
</feature>
<feature type="compositionally biased region" description="Polar residues" evidence="1">
    <location>
        <begin position="380"/>
        <end position="394"/>
    </location>
</feature>
<feature type="domain" description="Senescence" evidence="2">
    <location>
        <begin position="407"/>
        <end position="481"/>
    </location>
</feature>
<feature type="compositionally biased region" description="Low complexity" evidence="1">
    <location>
        <begin position="247"/>
        <end position="266"/>
    </location>
</feature>
<evidence type="ECO:0000313" key="4">
    <source>
        <dbReference type="Proteomes" id="UP000724874"/>
    </source>
</evidence>
<gene>
    <name evidence="3" type="ORF">CPB84DRAFT_1838237</name>
</gene>
<dbReference type="InterPro" id="IPR009686">
    <property type="entry name" value="Senescence/spartin_C"/>
</dbReference>
<dbReference type="OrthoDB" id="20821at2759"/>
<dbReference type="GO" id="GO:0005886">
    <property type="term" value="C:plasma membrane"/>
    <property type="evidence" value="ECO:0007669"/>
    <property type="project" value="TreeGrafter"/>
</dbReference>
<dbReference type="Proteomes" id="UP000724874">
    <property type="component" value="Unassembled WGS sequence"/>
</dbReference>
<accession>A0A9P5NCG2</accession>
<dbReference type="PANTHER" id="PTHR21068:SF43">
    <property type="entry name" value="SPARTIN"/>
    <property type="match status" value="1"/>
</dbReference>
<feature type="compositionally biased region" description="Pro residues" evidence="1">
    <location>
        <begin position="317"/>
        <end position="328"/>
    </location>
</feature>
<comment type="caution">
    <text evidence="3">The sequence shown here is derived from an EMBL/GenBank/DDBJ whole genome shotgun (WGS) entry which is preliminary data.</text>
</comment>
<feature type="compositionally biased region" description="Low complexity" evidence="1">
    <location>
        <begin position="362"/>
        <end position="372"/>
    </location>
</feature>
<proteinExistence type="predicted"/>
<dbReference type="PANTHER" id="PTHR21068">
    <property type="entry name" value="SPARTIN"/>
    <property type="match status" value="1"/>
</dbReference>
<dbReference type="Pfam" id="PF06911">
    <property type="entry name" value="Senescence"/>
    <property type="match status" value="2"/>
</dbReference>
<feature type="region of interest" description="Disordered" evidence="1">
    <location>
        <begin position="305"/>
        <end position="403"/>
    </location>
</feature>
<organism evidence="3 4">
    <name type="scientific">Gymnopilus junonius</name>
    <name type="common">Spectacular rustgill mushroom</name>
    <name type="synonym">Gymnopilus spectabilis subsp. junonius</name>
    <dbReference type="NCBI Taxonomy" id="109634"/>
    <lineage>
        <taxon>Eukaryota</taxon>
        <taxon>Fungi</taxon>
        <taxon>Dikarya</taxon>
        <taxon>Basidiomycota</taxon>
        <taxon>Agaricomycotina</taxon>
        <taxon>Agaricomycetes</taxon>
        <taxon>Agaricomycetidae</taxon>
        <taxon>Agaricales</taxon>
        <taxon>Agaricineae</taxon>
        <taxon>Hymenogastraceae</taxon>
        <taxon>Gymnopilus</taxon>
    </lineage>
</organism>
<evidence type="ECO:0000256" key="1">
    <source>
        <dbReference type="SAM" id="MobiDB-lite"/>
    </source>
</evidence>
<dbReference type="AlphaFoldDB" id="A0A9P5NCG2"/>
<dbReference type="EMBL" id="JADNYJ010000127">
    <property type="protein sequence ID" value="KAF8881931.1"/>
    <property type="molecule type" value="Genomic_DNA"/>
</dbReference>
<feature type="region of interest" description="Disordered" evidence="1">
    <location>
        <begin position="247"/>
        <end position="272"/>
    </location>
</feature>
<dbReference type="GO" id="GO:0051301">
    <property type="term" value="P:cell division"/>
    <property type="evidence" value="ECO:0007669"/>
    <property type="project" value="TreeGrafter"/>
</dbReference>
<evidence type="ECO:0000259" key="2">
    <source>
        <dbReference type="Pfam" id="PF06911"/>
    </source>
</evidence>
<protein>
    <recommendedName>
        <fullName evidence="2">Senescence domain-containing protein</fullName>
    </recommendedName>
</protein>